<comment type="caution">
    <text evidence="3">The sequence shown here is derived from an EMBL/GenBank/DDBJ whole genome shotgun (WGS) entry which is preliminary data.</text>
</comment>
<evidence type="ECO:0000313" key="4">
    <source>
        <dbReference type="Proteomes" id="UP001281003"/>
    </source>
</evidence>
<name>A0AAE0PI46_SORBR</name>
<feature type="region of interest" description="Disordered" evidence="1">
    <location>
        <begin position="1"/>
        <end position="129"/>
    </location>
</feature>
<feature type="compositionally biased region" description="Low complexity" evidence="1">
    <location>
        <begin position="101"/>
        <end position="113"/>
    </location>
</feature>
<dbReference type="InterPro" id="IPR016064">
    <property type="entry name" value="NAD/diacylglycerol_kinase_sf"/>
</dbReference>
<sequence>MPSWLKNITSLGRRRKGSTTAGKQDLCNKNSQSDTTKSTTSQLKAPVSDKRNSQLKTDSDSRKVGERTEGQSEEQLPRNTKETEQQQQPRDTVNPSISNMTPAATGTTTADKAAPPPPPANQHTHINQRTGDLIQTTTTTANGVGDIENAGSAINHNQIVFILRGSESSGGGDGYRIYSLVEEEPGKPAAADDKDGEKVKKAKAINGKDSGVEEKASPFKLSVTHAHDLPDDMKREFLVEKAPGHLANVDELHVIVSTRSGLGLAAGFYESVLKTLLEEGFGFEGVGDVVPGHENDHVHDAPKGQGKRIYHITVTKSADTVKDFARSLVSSSATGTKQPSRTIILLSGDGGIIDLLNGLDHPSSLPETTTPTLAILPLGTGNALFHSLHKPLYSASSPSPLILGLRTLFKRGVSAPLPTFRAEFSPGAKLISGQPEVLPTDDDEPKDNLLFDVTGGDENEKKVPKPRPTITHLLAAIVFSYGFHAQLVYESDTPSYRKHGDKRFGMAAGELLKISHQYNASLSIRSRSSSSATASTGDNWQELSRDTHSTYILTTLVSNLEKTFCISPDSKPLDGQLRLVHFGFGEDVEGEERGKRTMDVMMAAYRDGEHVQDSEGKFKGVVGYEEVEEIKVVINEEDERWRKVCVDGTIVEVEKGGWVSVRRDGTEGGEGVRERLRVLVDEGVVVGRG</sequence>
<organism evidence="3 4">
    <name type="scientific">Sordaria brevicollis</name>
    <dbReference type="NCBI Taxonomy" id="83679"/>
    <lineage>
        <taxon>Eukaryota</taxon>
        <taxon>Fungi</taxon>
        <taxon>Dikarya</taxon>
        <taxon>Ascomycota</taxon>
        <taxon>Pezizomycotina</taxon>
        <taxon>Sordariomycetes</taxon>
        <taxon>Sordariomycetidae</taxon>
        <taxon>Sordariales</taxon>
        <taxon>Sordariaceae</taxon>
        <taxon>Sordaria</taxon>
    </lineage>
</organism>
<feature type="compositionally biased region" description="Basic and acidic residues" evidence="1">
    <location>
        <begin position="47"/>
        <end position="84"/>
    </location>
</feature>
<keyword evidence="4" id="KW-1185">Reference proteome</keyword>
<dbReference type="InterPro" id="IPR001206">
    <property type="entry name" value="Diacylglycerol_kinase_cat_dom"/>
</dbReference>
<dbReference type="InterPro" id="IPR050187">
    <property type="entry name" value="Lipid_Phosphate_FormReg"/>
</dbReference>
<keyword evidence="3" id="KW-0808">Transferase</keyword>
<dbReference type="SUPFAM" id="SSF111331">
    <property type="entry name" value="NAD kinase/diacylglycerol kinase-like"/>
    <property type="match status" value="1"/>
</dbReference>
<dbReference type="Proteomes" id="UP001281003">
    <property type="component" value="Unassembled WGS sequence"/>
</dbReference>
<evidence type="ECO:0000256" key="1">
    <source>
        <dbReference type="SAM" id="MobiDB-lite"/>
    </source>
</evidence>
<dbReference type="InterPro" id="IPR017438">
    <property type="entry name" value="ATP-NAD_kinase_N"/>
</dbReference>
<evidence type="ECO:0000259" key="2">
    <source>
        <dbReference type="PROSITE" id="PS50146"/>
    </source>
</evidence>
<dbReference type="EMBL" id="JAUTDP010000004">
    <property type="protein sequence ID" value="KAK3400385.1"/>
    <property type="molecule type" value="Genomic_DNA"/>
</dbReference>
<evidence type="ECO:0000313" key="3">
    <source>
        <dbReference type="EMBL" id="KAK3400385.1"/>
    </source>
</evidence>
<dbReference type="Gene3D" id="3.40.50.10330">
    <property type="entry name" value="Probable inorganic polyphosphate/atp-NAD kinase, domain 1"/>
    <property type="match status" value="1"/>
</dbReference>
<reference evidence="3" key="1">
    <citation type="journal article" date="2023" name="Mol. Phylogenet. Evol.">
        <title>Genome-scale phylogeny and comparative genomics of the fungal order Sordariales.</title>
        <authorList>
            <person name="Hensen N."/>
            <person name="Bonometti L."/>
            <person name="Westerberg I."/>
            <person name="Brannstrom I.O."/>
            <person name="Guillou S."/>
            <person name="Cros-Aarteil S."/>
            <person name="Calhoun S."/>
            <person name="Haridas S."/>
            <person name="Kuo A."/>
            <person name="Mondo S."/>
            <person name="Pangilinan J."/>
            <person name="Riley R."/>
            <person name="LaButti K."/>
            <person name="Andreopoulos B."/>
            <person name="Lipzen A."/>
            <person name="Chen C."/>
            <person name="Yan M."/>
            <person name="Daum C."/>
            <person name="Ng V."/>
            <person name="Clum A."/>
            <person name="Steindorff A."/>
            <person name="Ohm R.A."/>
            <person name="Martin F."/>
            <person name="Silar P."/>
            <person name="Natvig D.O."/>
            <person name="Lalanne C."/>
            <person name="Gautier V."/>
            <person name="Ament-Velasquez S.L."/>
            <person name="Kruys A."/>
            <person name="Hutchinson M.I."/>
            <person name="Powell A.J."/>
            <person name="Barry K."/>
            <person name="Miller A.N."/>
            <person name="Grigoriev I.V."/>
            <person name="Debuchy R."/>
            <person name="Gladieux P."/>
            <person name="Hiltunen Thoren M."/>
            <person name="Johannesson H."/>
        </authorList>
    </citation>
    <scope>NUCLEOTIDE SEQUENCE</scope>
    <source>
        <strain evidence="3">FGSC 1904</strain>
    </source>
</reference>
<dbReference type="GO" id="GO:0005737">
    <property type="term" value="C:cytoplasm"/>
    <property type="evidence" value="ECO:0007669"/>
    <property type="project" value="TreeGrafter"/>
</dbReference>
<dbReference type="AlphaFoldDB" id="A0AAE0PI46"/>
<dbReference type="GO" id="GO:0001727">
    <property type="term" value="F:lipid kinase activity"/>
    <property type="evidence" value="ECO:0007669"/>
    <property type="project" value="TreeGrafter"/>
</dbReference>
<dbReference type="Gene3D" id="2.60.200.40">
    <property type="match status" value="1"/>
</dbReference>
<feature type="compositionally biased region" description="Polar residues" evidence="1">
    <location>
        <begin position="85"/>
        <end position="100"/>
    </location>
</feature>
<dbReference type="GO" id="GO:0046512">
    <property type="term" value="P:sphingosine biosynthetic process"/>
    <property type="evidence" value="ECO:0007669"/>
    <property type="project" value="TreeGrafter"/>
</dbReference>
<keyword evidence="3" id="KW-0418">Kinase</keyword>
<feature type="compositionally biased region" description="Low complexity" evidence="1">
    <location>
        <begin position="28"/>
        <end position="42"/>
    </location>
</feature>
<proteinExistence type="predicted"/>
<gene>
    <name evidence="3" type="ORF">B0T20DRAFT_183215</name>
</gene>
<dbReference type="PROSITE" id="PS50146">
    <property type="entry name" value="DAGK"/>
    <property type="match status" value="1"/>
</dbReference>
<feature type="compositionally biased region" description="Polar residues" evidence="1">
    <location>
        <begin position="1"/>
        <end position="10"/>
    </location>
</feature>
<dbReference type="PANTHER" id="PTHR12358:SF108">
    <property type="entry name" value="DAGKC DOMAIN-CONTAINING PROTEIN"/>
    <property type="match status" value="1"/>
</dbReference>
<accession>A0AAE0PI46</accession>
<dbReference type="Pfam" id="PF00781">
    <property type="entry name" value="DAGK_cat"/>
    <property type="match status" value="1"/>
</dbReference>
<dbReference type="PANTHER" id="PTHR12358">
    <property type="entry name" value="SPHINGOSINE KINASE"/>
    <property type="match status" value="1"/>
</dbReference>
<protein>
    <submittedName>
        <fullName evidence="3">ATP-NAD kinase-like domain-containing protein</fullName>
    </submittedName>
</protein>
<dbReference type="GO" id="GO:0016020">
    <property type="term" value="C:membrane"/>
    <property type="evidence" value="ECO:0007669"/>
    <property type="project" value="TreeGrafter"/>
</dbReference>
<reference evidence="3" key="2">
    <citation type="submission" date="2023-07" db="EMBL/GenBank/DDBJ databases">
        <authorList>
            <consortium name="Lawrence Berkeley National Laboratory"/>
            <person name="Haridas S."/>
            <person name="Hensen N."/>
            <person name="Bonometti L."/>
            <person name="Westerberg I."/>
            <person name="Brannstrom I.O."/>
            <person name="Guillou S."/>
            <person name="Cros-Aarteil S."/>
            <person name="Calhoun S."/>
            <person name="Kuo A."/>
            <person name="Mondo S."/>
            <person name="Pangilinan J."/>
            <person name="Riley R."/>
            <person name="LaButti K."/>
            <person name="Andreopoulos B."/>
            <person name="Lipzen A."/>
            <person name="Chen C."/>
            <person name="Yanf M."/>
            <person name="Daum C."/>
            <person name="Ng V."/>
            <person name="Clum A."/>
            <person name="Steindorff A."/>
            <person name="Ohm R."/>
            <person name="Martin F."/>
            <person name="Silar P."/>
            <person name="Natvig D."/>
            <person name="Lalanne C."/>
            <person name="Gautier V."/>
            <person name="Ament-velasquez S.L."/>
            <person name="Kruys A."/>
            <person name="Hutchinson M.I."/>
            <person name="Powell A.J."/>
            <person name="Barry K."/>
            <person name="Miller A.N."/>
            <person name="Grigoriev I.V."/>
            <person name="Debuchy R."/>
            <person name="Gladieux P."/>
            <person name="Thoren M.H."/>
            <person name="Johannesson H."/>
        </authorList>
    </citation>
    <scope>NUCLEOTIDE SEQUENCE</scope>
    <source>
        <strain evidence="3">FGSC 1904</strain>
    </source>
</reference>
<feature type="domain" description="DAGKc" evidence="2">
    <location>
        <begin position="305"/>
        <end position="426"/>
    </location>
</feature>